<comment type="caution">
    <text evidence="3">The sequence shown here is derived from an EMBL/GenBank/DDBJ whole genome shotgun (WGS) entry which is preliminary data.</text>
</comment>
<evidence type="ECO:0000313" key="5">
    <source>
        <dbReference type="Proteomes" id="UP001152797"/>
    </source>
</evidence>
<evidence type="ECO:0000313" key="3">
    <source>
        <dbReference type="EMBL" id="CAI4009295.1"/>
    </source>
</evidence>
<sequence length="129" mass="14660">MSSQMSLFIFAICLQLGGTLRHEDKGLSEESFQDPKPRSPPYVTRNKGFSVADSQSIADVIHGCFNENITQFQDCIEKEGKEKFGWPLYAIVSDPRNSFMLAGDCQARYFYGDYGKQQYYIWVAATTCK</sequence>
<feature type="signal peptide" evidence="2">
    <location>
        <begin position="1"/>
        <end position="19"/>
    </location>
</feature>
<dbReference type="EMBL" id="CAMXCT010004491">
    <property type="protein sequence ID" value="CAI4009295.1"/>
    <property type="molecule type" value="Genomic_DNA"/>
</dbReference>
<dbReference type="AlphaFoldDB" id="A0A9P1GDF0"/>
<keyword evidence="5" id="KW-1185">Reference proteome</keyword>
<name>A0A9P1GDF0_9DINO</name>
<evidence type="ECO:0000256" key="2">
    <source>
        <dbReference type="SAM" id="SignalP"/>
    </source>
</evidence>
<dbReference type="Proteomes" id="UP001152797">
    <property type="component" value="Unassembled WGS sequence"/>
</dbReference>
<dbReference type="EMBL" id="CAMXCT020004491">
    <property type="protein sequence ID" value="CAL1162670.1"/>
    <property type="molecule type" value="Genomic_DNA"/>
</dbReference>
<reference evidence="4" key="2">
    <citation type="submission" date="2024-04" db="EMBL/GenBank/DDBJ databases">
        <authorList>
            <person name="Chen Y."/>
            <person name="Shah S."/>
            <person name="Dougan E. K."/>
            <person name="Thang M."/>
            <person name="Chan C."/>
        </authorList>
    </citation>
    <scope>NUCLEOTIDE SEQUENCE [LARGE SCALE GENOMIC DNA]</scope>
</reference>
<feature type="region of interest" description="Disordered" evidence="1">
    <location>
        <begin position="25"/>
        <end position="44"/>
    </location>
</feature>
<dbReference type="EMBL" id="CAMXCT030004491">
    <property type="protein sequence ID" value="CAL4796607.1"/>
    <property type="molecule type" value="Genomic_DNA"/>
</dbReference>
<organism evidence="3">
    <name type="scientific">Cladocopium goreaui</name>
    <dbReference type="NCBI Taxonomy" id="2562237"/>
    <lineage>
        <taxon>Eukaryota</taxon>
        <taxon>Sar</taxon>
        <taxon>Alveolata</taxon>
        <taxon>Dinophyceae</taxon>
        <taxon>Suessiales</taxon>
        <taxon>Symbiodiniaceae</taxon>
        <taxon>Cladocopium</taxon>
    </lineage>
</organism>
<evidence type="ECO:0000256" key="1">
    <source>
        <dbReference type="SAM" id="MobiDB-lite"/>
    </source>
</evidence>
<evidence type="ECO:0000313" key="4">
    <source>
        <dbReference type="EMBL" id="CAL1162670.1"/>
    </source>
</evidence>
<keyword evidence="2" id="KW-0732">Signal</keyword>
<gene>
    <name evidence="3" type="ORF">C1SCF055_LOCUS34666</name>
</gene>
<reference evidence="3" key="1">
    <citation type="submission" date="2022-10" db="EMBL/GenBank/DDBJ databases">
        <authorList>
            <person name="Chen Y."/>
            <person name="Dougan E. K."/>
            <person name="Chan C."/>
            <person name="Rhodes N."/>
            <person name="Thang M."/>
        </authorList>
    </citation>
    <scope>NUCLEOTIDE SEQUENCE</scope>
</reference>
<feature type="compositionally biased region" description="Basic and acidic residues" evidence="1">
    <location>
        <begin position="25"/>
        <end position="37"/>
    </location>
</feature>
<protein>
    <recommendedName>
        <fullName evidence="6">Secreted protein</fullName>
    </recommendedName>
</protein>
<feature type="chain" id="PRO_5043272682" description="Secreted protein" evidence="2">
    <location>
        <begin position="20"/>
        <end position="129"/>
    </location>
</feature>
<proteinExistence type="predicted"/>
<evidence type="ECO:0008006" key="6">
    <source>
        <dbReference type="Google" id="ProtNLM"/>
    </source>
</evidence>
<accession>A0A9P1GDF0</accession>